<reference evidence="1 2" key="1">
    <citation type="journal article" date="2013" name="Proc. Natl. Acad. Sci. U.S.A.">
        <title>Fine-scale variation in meiotic recombination in Mimulus inferred from population shotgun sequencing.</title>
        <authorList>
            <person name="Hellsten U."/>
            <person name="Wright K.M."/>
            <person name="Jenkins J."/>
            <person name="Shu S."/>
            <person name="Yuan Y."/>
            <person name="Wessler S.R."/>
            <person name="Schmutz J."/>
            <person name="Willis J.H."/>
            <person name="Rokhsar D.S."/>
        </authorList>
    </citation>
    <scope>NUCLEOTIDE SEQUENCE [LARGE SCALE GENOMIC DNA]</scope>
    <source>
        <strain evidence="2">cv. DUN x IM62</strain>
    </source>
</reference>
<gene>
    <name evidence="1" type="ORF">MIMGU_mgv1a015619mg</name>
</gene>
<accession>A0A022Q383</accession>
<dbReference type="AlphaFoldDB" id="A0A022Q383"/>
<proteinExistence type="predicted"/>
<keyword evidence="2" id="KW-1185">Reference proteome</keyword>
<evidence type="ECO:0000313" key="1">
    <source>
        <dbReference type="EMBL" id="EYU21688.1"/>
    </source>
</evidence>
<evidence type="ECO:0000313" key="2">
    <source>
        <dbReference type="Proteomes" id="UP000030748"/>
    </source>
</evidence>
<name>A0A022Q383_ERYGU</name>
<organism evidence="1 2">
    <name type="scientific">Erythranthe guttata</name>
    <name type="common">Yellow monkey flower</name>
    <name type="synonym">Mimulus guttatus</name>
    <dbReference type="NCBI Taxonomy" id="4155"/>
    <lineage>
        <taxon>Eukaryota</taxon>
        <taxon>Viridiplantae</taxon>
        <taxon>Streptophyta</taxon>
        <taxon>Embryophyta</taxon>
        <taxon>Tracheophyta</taxon>
        <taxon>Spermatophyta</taxon>
        <taxon>Magnoliopsida</taxon>
        <taxon>eudicotyledons</taxon>
        <taxon>Gunneridae</taxon>
        <taxon>Pentapetalae</taxon>
        <taxon>asterids</taxon>
        <taxon>lamiids</taxon>
        <taxon>Lamiales</taxon>
        <taxon>Phrymaceae</taxon>
        <taxon>Erythranthe</taxon>
    </lineage>
</organism>
<dbReference type="EMBL" id="KI632223">
    <property type="protein sequence ID" value="EYU21688.1"/>
    <property type="molecule type" value="Genomic_DNA"/>
</dbReference>
<dbReference type="Proteomes" id="UP000030748">
    <property type="component" value="Unassembled WGS sequence"/>
</dbReference>
<protein>
    <submittedName>
        <fullName evidence="1">Uncharacterized protein</fullName>
    </submittedName>
</protein>
<sequence>MATYYIHLPHPLSLNPDTKSHCALCDQRIIKFLQDHATPETAKMVKREKQPIYQSLYHLGKMVPSQCVFCERSIYGDESFIDCHSKKCGGIDNNAAAVRVVNENIEEVDSNRIQWLTKSRRDAGAKKAAACHGLVSLTMNRAALAPSRPSR</sequence>